<dbReference type="SMART" id="SM00052">
    <property type="entry name" value="EAL"/>
    <property type="match status" value="1"/>
</dbReference>
<dbReference type="RefSeq" id="WP_114277901.1">
    <property type="nucleotide sequence ID" value="NZ_QPJY01000001.1"/>
</dbReference>
<dbReference type="SMART" id="SM00091">
    <property type="entry name" value="PAS"/>
    <property type="match status" value="1"/>
</dbReference>
<dbReference type="PANTHER" id="PTHR44757:SF2">
    <property type="entry name" value="BIOFILM ARCHITECTURE MAINTENANCE PROTEIN MBAA"/>
    <property type="match status" value="1"/>
</dbReference>
<feature type="domain" description="PAC" evidence="4">
    <location>
        <begin position="271"/>
        <end position="321"/>
    </location>
</feature>
<dbReference type="NCBIfam" id="TIGR00254">
    <property type="entry name" value="GGDEF"/>
    <property type="match status" value="1"/>
</dbReference>
<dbReference type="CDD" id="cd01948">
    <property type="entry name" value="EAL"/>
    <property type="match status" value="1"/>
</dbReference>
<accession>A0A369CH42</accession>
<dbReference type="AlphaFoldDB" id="A0A369CH42"/>
<evidence type="ECO:0000259" key="5">
    <source>
        <dbReference type="PROSITE" id="PS50883"/>
    </source>
</evidence>
<dbReference type="FunFam" id="3.20.20.450:FF:000001">
    <property type="entry name" value="Cyclic di-GMP phosphodiesterase yahA"/>
    <property type="match status" value="1"/>
</dbReference>
<dbReference type="Gene3D" id="3.30.450.20">
    <property type="entry name" value="PAS domain"/>
    <property type="match status" value="1"/>
</dbReference>
<dbReference type="InterPro" id="IPR001633">
    <property type="entry name" value="EAL_dom"/>
</dbReference>
<organism evidence="7 8">
    <name type="scientific">Thioalbus denitrificans</name>
    <dbReference type="NCBI Taxonomy" id="547122"/>
    <lineage>
        <taxon>Bacteria</taxon>
        <taxon>Pseudomonadati</taxon>
        <taxon>Pseudomonadota</taxon>
        <taxon>Gammaproteobacteria</taxon>
        <taxon>Chromatiales</taxon>
        <taxon>Ectothiorhodospiraceae</taxon>
        <taxon>Thioalbus</taxon>
    </lineage>
</organism>
<dbReference type="InterPro" id="IPR000014">
    <property type="entry name" value="PAS"/>
</dbReference>
<dbReference type="NCBIfam" id="TIGR00229">
    <property type="entry name" value="sensory_box"/>
    <property type="match status" value="1"/>
</dbReference>
<feature type="domain" description="GGDEF" evidence="6">
    <location>
        <begin position="354"/>
        <end position="487"/>
    </location>
</feature>
<dbReference type="SMART" id="SM00086">
    <property type="entry name" value="PAC"/>
    <property type="match status" value="1"/>
</dbReference>
<dbReference type="EC" id="3.1.4.52" evidence="1"/>
<dbReference type="SUPFAM" id="SSF141868">
    <property type="entry name" value="EAL domain-like"/>
    <property type="match status" value="1"/>
</dbReference>
<dbReference type="Pfam" id="PF00990">
    <property type="entry name" value="GGDEF"/>
    <property type="match status" value="1"/>
</dbReference>
<dbReference type="EMBL" id="QPJY01000001">
    <property type="protein sequence ID" value="RCX33013.1"/>
    <property type="molecule type" value="Genomic_DNA"/>
</dbReference>
<dbReference type="SUPFAM" id="SSF55073">
    <property type="entry name" value="Nucleotide cyclase"/>
    <property type="match status" value="1"/>
</dbReference>
<dbReference type="InterPro" id="IPR000160">
    <property type="entry name" value="GGDEF_dom"/>
</dbReference>
<evidence type="ECO:0000259" key="3">
    <source>
        <dbReference type="PROSITE" id="PS50112"/>
    </source>
</evidence>
<comment type="caution">
    <text evidence="7">The sequence shown here is derived from an EMBL/GenBank/DDBJ whole genome shotgun (WGS) entry which is preliminary data.</text>
</comment>
<proteinExistence type="predicted"/>
<feature type="domain" description="PAS" evidence="3">
    <location>
        <begin position="195"/>
        <end position="238"/>
    </location>
</feature>
<feature type="domain" description="EAL" evidence="5">
    <location>
        <begin position="496"/>
        <end position="750"/>
    </location>
</feature>
<evidence type="ECO:0000259" key="4">
    <source>
        <dbReference type="PROSITE" id="PS50113"/>
    </source>
</evidence>
<evidence type="ECO:0000259" key="6">
    <source>
        <dbReference type="PROSITE" id="PS50887"/>
    </source>
</evidence>
<dbReference type="Proteomes" id="UP000252707">
    <property type="component" value="Unassembled WGS sequence"/>
</dbReference>
<dbReference type="Pfam" id="PF13188">
    <property type="entry name" value="PAS_8"/>
    <property type="match status" value="1"/>
</dbReference>
<reference evidence="7 8" key="1">
    <citation type="submission" date="2018-07" db="EMBL/GenBank/DDBJ databases">
        <title>Genomic Encyclopedia of Type Strains, Phase IV (KMG-IV): sequencing the most valuable type-strain genomes for metagenomic binning, comparative biology and taxonomic classification.</title>
        <authorList>
            <person name="Goeker M."/>
        </authorList>
    </citation>
    <scope>NUCLEOTIDE SEQUENCE [LARGE SCALE GENOMIC DNA]</scope>
    <source>
        <strain evidence="7 8">DSM 26407</strain>
    </source>
</reference>
<dbReference type="Gene3D" id="3.30.70.270">
    <property type="match status" value="1"/>
</dbReference>
<evidence type="ECO:0000256" key="1">
    <source>
        <dbReference type="ARBA" id="ARBA00012282"/>
    </source>
</evidence>
<dbReference type="Pfam" id="PF00563">
    <property type="entry name" value="EAL"/>
    <property type="match status" value="1"/>
</dbReference>
<evidence type="ECO:0000313" key="7">
    <source>
        <dbReference type="EMBL" id="RCX33013.1"/>
    </source>
</evidence>
<dbReference type="InterPro" id="IPR001610">
    <property type="entry name" value="PAC"/>
</dbReference>
<protein>
    <recommendedName>
        <fullName evidence="1">cyclic-guanylate-specific phosphodiesterase</fullName>
        <ecNumber evidence="1">3.1.4.52</ecNumber>
    </recommendedName>
</protein>
<sequence>MSELERERDFYRHQADELGGQLLRLKETLTQVSREARRHSATATLVRALYRQVGAAPAQGELADRFLALLLERLPLDRAALLRLGPDGRLEVLHALGCAEGFGAALGRLPPLEPPCPEAALPEAYAARLRELSGLAAMLWACHPRSGTVLLLGNSTGRLPVVSLDSTDRKIAEAALDAYVGICDLLATQAALRTSEANYRAIFDNVNDAIAVLDPGSGRLLDANTRMEEMFGYSGAELRHLSVHDLGAIEAGLTREQAGRHAELALRGWPQLVEFRARHRDGSPLWVELNLRTAEIGGGPRLLAVLRDISRRKQVEEQIRHDAFHDTLTGLPNRALILDRVGLALSRAERDSGYRFALLYLDLDRFKVINDSLGHGVGDQLLVALADRLREEMRPGDTIARLGGDEFLVLLDNLQRTEDILWIAERIQAAICRPFQVQEREVHTSAGIGIAVSEGGYRRPEEMLRDADIAMYQAKSQGTGQAQLFRATMHRQAMERLQLEEELRRAVEGDELRLWYQPVVELESGRLTGFEALVRWLHPERGLVMPGGFIPLAEETGLIIPLGAWVLRRACRDLAAWQRDGYGGFSLSVNLSRAQVAQPGLVQTVRTILDESGCDPGRLVLEITESAIMANALQARETLEQLRALGPRLSMDDFGTGYSSLSYLHQFPIDVLKIDRSFVQRLEQGEEGEQMVATIITLGHSLGMKVVAEGVETPGQLAVLARLGCEYVQGFLYSQAVPRDQAGELLRAGVMSPAPAGAPESSAG</sequence>
<dbReference type="PANTHER" id="PTHR44757">
    <property type="entry name" value="DIGUANYLATE CYCLASE DGCP"/>
    <property type="match status" value="1"/>
</dbReference>
<keyword evidence="8" id="KW-1185">Reference proteome</keyword>
<dbReference type="PROSITE" id="PS50883">
    <property type="entry name" value="EAL"/>
    <property type="match status" value="1"/>
</dbReference>
<dbReference type="CDD" id="cd01949">
    <property type="entry name" value="GGDEF"/>
    <property type="match status" value="1"/>
</dbReference>
<dbReference type="Gene3D" id="3.20.20.450">
    <property type="entry name" value="EAL domain"/>
    <property type="match status" value="1"/>
</dbReference>
<gene>
    <name evidence="7" type="ORF">DFQ59_101312</name>
</gene>
<name>A0A369CH42_9GAMM</name>
<dbReference type="InterPro" id="IPR035965">
    <property type="entry name" value="PAS-like_dom_sf"/>
</dbReference>
<dbReference type="GO" id="GO:0071111">
    <property type="term" value="F:cyclic-guanylate-specific phosphodiesterase activity"/>
    <property type="evidence" value="ECO:0007669"/>
    <property type="project" value="UniProtKB-EC"/>
</dbReference>
<evidence type="ECO:0000313" key="8">
    <source>
        <dbReference type="Proteomes" id="UP000252707"/>
    </source>
</evidence>
<dbReference type="InterPro" id="IPR029787">
    <property type="entry name" value="Nucleotide_cyclase"/>
</dbReference>
<keyword evidence="2" id="KW-0973">c-di-GMP</keyword>
<evidence type="ECO:0000256" key="2">
    <source>
        <dbReference type="ARBA" id="ARBA00022636"/>
    </source>
</evidence>
<dbReference type="InterPro" id="IPR000700">
    <property type="entry name" value="PAS-assoc_C"/>
</dbReference>
<dbReference type="CDD" id="cd00130">
    <property type="entry name" value="PAS"/>
    <property type="match status" value="1"/>
</dbReference>
<dbReference type="SUPFAM" id="SSF55785">
    <property type="entry name" value="PYP-like sensor domain (PAS domain)"/>
    <property type="match status" value="1"/>
</dbReference>
<dbReference type="InterPro" id="IPR043128">
    <property type="entry name" value="Rev_trsase/Diguanyl_cyclase"/>
</dbReference>
<dbReference type="PROSITE" id="PS50113">
    <property type="entry name" value="PAC"/>
    <property type="match status" value="1"/>
</dbReference>
<dbReference type="InterPro" id="IPR035919">
    <property type="entry name" value="EAL_sf"/>
</dbReference>
<dbReference type="InterPro" id="IPR052155">
    <property type="entry name" value="Biofilm_reg_signaling"/>
</dbReference>
<dbReference type="PROSITE" id="PS50112">
    <property type="entry name" value="PAS"/>
    <property type="match status" value="1"/>
</dbReference>
<dbReference type="PROSITE" id="PS50887">
    <property type="entry name" value="GGDEF"/>
    <property type="match status" value="1"/>
</dbReference>
<dbReference type="SMART" id="SM00267">
    <property type="entry name" value="GGDEF"/>
    <property type="match status" value="1"/>
</dbReference>
<dbReference type="OrthoDB" id="5800525at2"/>